<comment type="function">
    <text evidence="5">Catalyzes the oxidation of uric acid to 5-hydroxyisourate, which is further processed to form (S)-allantoin.</text>
</comment>
<dbReference type="EMBL" id="CP048738">
    <property type="protein sequence ID" value="QIB77962.1"/>
    <property type="molecule type" value="Genomic_DNA"/>
</dbReference>
<evidence type="ECO:0000256" key="6">
    <source>
        <dbReference type="SAM" id="MobiDB-lite"/>
    </source>
</evidence>
<dbReference type="GO" id="GO:0004846">
    <property type="term" value="F:urate oxidase activity"/>
    <property type="evidence" value="ECO:0007669"/>
    <property type="project" value="UniProtKB-EC"/>
</dbReference>
<evidence type="ECO:0000256" key="3">
    <source>
        <dbReference type="ARBA" id="ARBA00022631"/>
    </source>
</evidence>
<sequence length="328" mass="36429">MTAQQSPVDGDAPDSGEQRTMNYGKENVAVYRTYAAPLEGVRTIPESSFDGRDNVLFGLDVRVQVEGEEFLPSFSEGDNTKVVATDSMKNFILHHAGEYDGATLEGFLEFVGSGFLDTYSQMSAVEVSADEIRFDELPVPEDDGDGYEASDLVFRVSDNESGYGSISLTRDDGTAVITDQTSGVTGLELVKVKGSSFTGYVQDEYTTLPEREDRTLYISLDIFWSYDDPEDALGEDPEQYVPSEQVRDIAHVVFDEVDSNSIQDLIYQIGLRVLERYPQLASVRFEANNRTWLSVRDDLDGDASVLREPPAPTGFQQFSMDRGDLDEQ</sequence>
<dbReference type="NCBIfam" id="TIGR03383">
    <property type="entry name" value="urate_oxi"/>
    <property type="match status" value="1"/>
</dbReference>
<evidence type="ECO:0000313" key="7">
    <source>
        <dbReference type="EMBL" id="QIB77962.1"/>
    </source>
</evidence>
<dbReference type="UniPathway" id="UPA00394">
    <property type="reaction ID" value="UER00650"/>
</dbReference>
<evidence type="ECO:0000256" key="1">
    <source>
        <dbReference type="ARBA" id="ARBA00004831"/>
    </source>
</evidence>
<dbReference type="PIRSF" id="PIRSF000241">
    <property type="entry name" value="Urate_oxidase"/>
    <property type="match status" value="1"/>
</dbReference>
<evidence type="ECO:0000256" key="5">
    <source>
        <dbReference type="PIRNR" id="PIRNR000241"/>
    </source>
</evidence>
<reference evidence="7 10" key="2">
    <citation type="submission" date="2020-02" db="EMBL/GenBank/DDBJ databases">
        <title>Whole genome sequence of Haloferax alexandrinus pws1.</title>
        <authorList>
            <person name="Verma D.K."/>
            <person name="Gopal K."/>
            <person name="Prasad E.S."/>
        </authorList>
    </citation>
    <scope>NUCLEOTIDE SEQUENCE [LARGE SCALE GENOMIC DNA]</scope>
    <source>
        <strain evidence="10">wsp1</strain>
        <strain evidence="7">Wsp1</strain>
    </source>
</reference>
<dbReference type="GO" id="GO:0019628">
    <property type="term" value="P:urate catabolic process"/>
    <property type="evidence" value="ECO:0007669"/>
    <property type="project" value="UniProtKB-UniPathway"/>
</dbReference>
<dbReference type="GeneID" id="301161104"/>
<dbReference type="PRINTS" id="PR00093">
    <property type="entry name" value="URICASE"/>
</dbReference>
<reference evidence="8 9" key="1">
    <citation type="submission" date="2019-07" db="EMBL/GenBank/DDBJ databases">
        <title>Draft genome sequence of Haloferax volcanii SS0101, isolated from salt farm in Samut Sakhon, Thailand.</title>
        <authorList>
            <person name="Wanthongcharoen S."/>
            <person name="Yamprayoonswat W."/>
            <person name="Ruangsuj P."/>
            <person name="Thongpramul N."/>
            <person name="Jumpathong W."/>
            <person name="Sittihan S."/>
            <person name="Kanjanavas P."/>
            <person name="Yasawong M."/>
        </authorList>
    </citation>
    <scope>NUCLEOTIDE SEQUENCE [LARGE SCALE GENOMIC DNA]</scope>
    <source>
        <strain evidence="8 9">SS0101</strain>
    </source>
</reference>
<gene>
    <name evidence="8" type="primary">pucL</name>
    <name evidence="8" type="ORF">FQA18_01750</name>
    <name evidence="7" type="ORF">G3A49_07345</name>
</gene>
<feature type="region of interest" description="Disordered" evidence="6">
    <location>
        <begin position="303"/>
        <end position="328"/>
    </location>
</feature>
<dbReference type="AlphaFoldDB" id="A0A558GEY5"/>
<dbReference type="PANTHER" id="PTHR42874">
    <property type="entry name" value="URICASE"/>
    <property type="match status" value="1"/>
</dbReference>
<dbReference type="Proteomes" id="UP000465667">
    <property type="component" value="Chromosome"/>
</dbReference>
<evidence type="ECO:0000313" key="9">
    <source>
        <dbReference type="Proteomes" id="UP000320212"/>
    </source>
</evidence>
<dbReference type="Pfam" id="PF01014">
    <property type="entry name" value="Uricase"/>
    <property type="match status" value="2"/>
</dbReference>
<dbReference type="PANTHER" id="PTHR42874:SF1">
    <property type="entry name" value="URICASE"/>
    <property type="match status" value="1"/>
</dbReference>
<accession>A0A6C0UR40</accession>
<evidence type="ECO:0000256" key="2">
    <source>
        <dbReference type="ARBA" id="ARBA00009760"/>
    </source>
</evidence>
<comment type="catalytic activity">
    <reaction evidence="5">
        <text>urate + O2 + H2O = 5-hydroxyisourate + H2O2</text>
        <dbReference type="Rhea" id="RHEA:21368"/>
        <dbReference type="ChEBI" id="CHEBI:15377"/>
        <dbReference type="ChEBI" id="CHEBI:15379"/>
        <dbReference type="ChEBI" id="CHEBI:16240"/>
        <dbReference type="ChEBI" id="CHEBI:17775"/>
        <dbReference type="ChEBI" id="CHEBI:18072"/>
        <dbReference type="EC" id="1.7.3.3"/>
    </reaction>
</comment>
<dbReference type="Proteomes" id="UP000320212">
    <property type="component" value="Unassembled WGS sequence"/>
</dbReference>
<accession>A0A558GEY5</accession>
<proteinExistence type="inferred from homology"/>
<protein>
    <recommendedName>
        <fullName evidence="5">Uricase</fullName>
        <ecNumber evidence="5">1.7.3.3</ecNumber>
    </recommendedName>
    <alternativeName>
        <fullName evidence="5">Urate oxidase</fullName>
    </alternativeName>
</protein>
<keyword evidence="4 5" id="KW-0560">Oxidoreductase</keyword>
<feature type="region of interest" description="Disordered" evidence="6">
    <location>
        <begin position="1"/>
        <end position="23"/>
    </location>
</feature>
<evidence type="ECO:0000313" key="8">
    <source>
        <dbReference type="EMBL" id="TVT96314.1"/>
    </source>
</evidence>
<dbReference type="InterPro" id="IPR002042">
    <property type="entry name" value="Uricase"/>
</dbReference>
<evidence type="ECO:0000313" key="10">
    <source>
        <dbReference type="Proteomes" id="UP000465667"/>
    </source>
</evidence>
<evidence type="ECO:0000256" key="4">
    <source>
        <dbReference type="ARBA" id="ARBA00023002"/>
    </source>
</evidence>
<comment type="similarity">
    <text evidence="2 5">Belongs to the uricase family.</text>
</comment>
<keyword evidence="3 5" id="KW-0659">Purine metabolism</keyword>
<dbReference type="EMBL" id="VMTR01000005">
    <property type="protein sequence ID" value="TVT96314.1"/>
    <property type="molecule type" value="Genomic_DNA"/>
</dbReference>
<dbReference type="Gene3D" id="3.10.270.10">
    <property type="entry name" value="Urate Oxidase"/>
    <property type="match status" value="1"/>
</dbReference>
<dbReference type="GO" id="GO:0006145">
    <property type="term" value="P:purine nucleobase catabolic process"/>
    <property type="evidence" value="ECO:0007669"/>
    <property type="project" value="TreeGrafter"/>
</dbReference>
<dbReference type="EC" id="1.7.3.3" evidence="5"/>
<comment type="pathway">
    <text evidence="1 5">Purine metabolism; urate degradation; (S)-allantoin from urate: step 1/3.</text>
</comment>
<organism evidence="8 9">
    <name type="scientific">Haloferax volcanii</name>
    <name type="common">Halobacterium volcanii</name>
    <dbReference type="NCBI Taxonomy" id="2246"/>
    <lineage>
        <taxon>Archaea</taxon>
        <taxon>Methanobacteriati</taxon>
        <taxon>Methanobacteriota</taxon>
        <taxon>Stenosarchaea group</taxon>
        <taxon>Halobacteria</taxon>
        <taxon>Halobacteriales</taxon>
        <taxon>Haloferacaceae</taxon>
        <taxon>Haloferax</taxon>
    </lineage>
</organism>
<dbReference type="RefSeq" id="WP_144858370.1">
    <property type="nucleotide sequence ID" value="NZ_CP048738.1"/>
</dbReference>
<dbReference type="SUPFAM" id="SSF55620">
    <property type="entry name" value="Tetrahydrobiopterin biosynthesis enzymes-like"/>
    <property type="match status" value="2"/>
</dbReference>
<dbReference type="KEGG" id="hale:G3A49_07345"/>
<name>A0A558GEY5_HALVO</name>